<dbReference type="InterPro" id="IPR018499">
    <property type="entry name" value="Tetraspanin/Peripherin"/>
</dbReference>
<dbReference type="Pfam" id="PF00335">
    <property type="entry name" value="Tetraspanin"/>
    <property type="match status" value="1"/>
</dbReference>
<dbReference type="GeneID" id="107067041"/>
<comment type="subcellular location">
    <subcellularLocation>
        <location evidence="1">Membrane</location>
        <topology evidence="1">Multi-pass membrane protein</topology>
    </subcellularLocation>
</comment>
<dbReference type="Proteomes" id="UP000694924">
    <property type="component" value="Unplaced"/>
</dbReference>
<accession>A0ABM1IBV2</accession>
<evidence type="ECO:0000256" key="1">
    <source>
        <dbReference type="ARBA" id="ARBA00004141"/>
    </source>
</evidence>
<feature type="transmembrane region" description="Helical" evidence="6">
    <location>
        <begin position="21"/>
        <end position="49"/>
    </location>
</feature>
<keyword evidence="7" id="KW-1185">Reference proteome</keyword>
<feature type="compositionally biased region" description="Polar residues" evidence="5">
    <location>
        <begin position="314"/>
        <end position="325"/>
    </location>
</feature>
<dbReference type="SUPFAM" id="SSF48652">
    <property type="entry name" value="Tetraspanin"/>
    <property type="match status" value="1"/>
</dbReference>
<evidence type="ECO:0000313" key="7">
    <source>
        <dbReference type="Proteomes" id="UP000694924"/>
    </source>
</evidence>
<evidence type="ECO:0000256" key="3">
    <source>
        <dbReference type="ARBA" id="ARBA00022989"/>
    </source>
</evidence>
<dbReference type="InterPro" id="IPR008952">
    <property type="entry name" value="Tetraspanin_EC2_sf"/>
</dbReference>
<evidence type="ECO:0000256" key="6">
    <source>
        <dbReference type="SAM" id="Phobius"/>
    </source>
</evidence>
<keyword evidence="4 6" id="KW-0472">Membrane</keyword>
<evidence type="ECO:0000256" key="4">
    <source>
        <dbReference type="ARBA" id="ARBA00023136"/>
    </source>
</evidence>
<name>A0ABM1IBV2_POLDO</name>
<organism evidence="7 8">
    <name type="scientific">Polistes dominula</name>
    <name type="common">European paper wasp</name>
    <name type="synonym">Vespa dominula</name>
    <dbReference type="NCBI Taxonomy" id="743375"/>
    <lineage>
        <taxon>Eukaryota</taxon>
        <taxon>Metazoa</taxon>
        <taxon>Ecdysozoa</taxon>
        <taxon>Arthropoda</taxon>
        <taxon>Hexapoda</taxon>
        <taxon>Insecta</taxon>
        <taxon>Pterygota</taxon>
        <taxon>Neoptera</taxon>
        <taxon>Endopterygota</taxon>
        <taxon>Hymenoptera</taxon>
        <taxon>Apocrita</taxon>
        <taxon>Aculeata</taxon>
        <taxon>Vespoidea</taxon>
        <taxon>Vespidae</taxon>
        <taxon>Polistinae</taxon>
        <taxon>Polistini</taxon>
        <taxon>Polistes</taxon>
    </lineage>
</organism>
<gene>
    <name evidence="8" type="primary">LOC107067041</name>
</gene>
<evidence type="ECO:0000256" key="5">
    <source>
        <dbReference type="SAM" id="MobiDB-lite"/>
    </source>
</evidence>
<feature type="transmembrane region" description="Helical" evidence="6">
    <location>
        <begin position="69"/>
        <end position="89"/>
    </location>
</feature>
<keyword evidence="3 6" id="KW-1133">Transmembrane helix</keyword>
<evidence type="ECO:0000313" key="8">
    <source>
        <dbReference type="RefSeq" id="XP_015177689.1"/>
    </source>
</evidence>
<keyword evidence="2 6" id="KW-0812">Transmembrane</keyword>
<feature type="transmembrane region" description="Helical" evidence="6">
    <location>
        <begin position="213"/>
        <end position="234"/>
    </location>
</feature>
<evidence type="ECO:0000256" key="2">
    <source>
        <dbReference type="ARBA" id="ARBA00022692"/>
    </source>
</evidence>
<proteinExistence type="predicted"/>
<protein>
    <submittedName>
        <fullName evidence="8">Uncharacterized protein LOC107067041</fullName>
    </submittedName>
</protein>
<feature type="compositionally biased region" description="Polar residues" evidence="5">
    <location>
        <begin position="333"/>
        <end position="371"/>
    </location>
</feature>
<reference evidence="8" key="1">
    <citation type="submission" date="2025-08" db="UniProtKB">
        <authorList>
            <consortium name="RefSeq"/>
        </authorList>
    </citation>
    <scope>IDENTIFICATION</scope>
    <source>
        <tissue evidence="8">Whole body</tissue>
    </source>
</reference>
<dbReference type="Gene3D" id="1.10.1450.10">
    <property type="entry name" value="Tetraspanin"/>
    <property type="match status" value="1"/>
</dbReference>
<feature type="transmembrane region" description="Helical" evidence="6">
    <location>
        <begin position="96"/>
        <end position="115"/>
    </location>
</feature>
<sequence length="429" mass="48885">MLKEDRIKMLLLPKRYPCLDKFIIILFYSSINALVVLGIMMCIQSLAIAFHALVDLNVLMSYLQTDYNVLFWSSVLTIICGSLGLLSAFQYSKSGLLTSIGLIIITFFIIDGYAISFRVKNYLSEAQLVTILYDAIAINPYENFQFHFMQRQLSCCGVMHYSDWTTYHDAIPGSCCNNMTICDDDDPTLYKNNCSEVIYEILSNIYQATVDTIIILNVCFVFSLFSGYFYWYLLRQLKKTKKISFHPLPRINMPTISSNQLNQHGYMINTNTILSGNNALQNYNYEYYNAYATNANNNLAEQTRHVQISENLTINENNDTVQEKASTTEEEVNTPQEEVANTPQEEVANTPQEEVANTPQEEVTNTPQESIYTPPEEINKPQEEEVANTPQEEHNTIVTKNVAFYDITKPKAPSIDGVFFTLPTPIPKT</sequence>
<dbReference type="RefSeq" id="XP_015177689.1">
    <property type="nucleotide sequence ID" value="XM_015322203.1"/>
</dbReference>
<dbReference type="CDD" id="cd03127">
    <property type="entry name" value="tetraspanin_LEL"/>
    <property type="match status" value="1"/>
</dbReference>
<feature type="region of interest" description="Disordered" evidence="5">
    <location>
        <begin position="314"/>
        <end position="393"/>
    </location>
</feature>